<dbReference type="CDD" id="cd03398">
    <property type="entry name" value="PAP2_haloperoxidase"/>
    <property type="match status" value="1"/>
</dbReference>
<dbReference type="VEuPathDB" id="AmoebaDB:ACA1_261490"/>
<dbReference type="GeneID" id="14912031"/>
<sequence length="460" mass="49483">MLANKRFFLAVVALLALSAAIASGSNCGSKRVTRERIVEWHDKIYSTTNVLGAPGGGASGLRAWAMVVTAMFDAANLADDSEYASYLDLSGIPSSINVNKAEPLAAAAKAAEVVLNGLIPASASADVRNMLKFSHLSQLSVHLGALPDNYKTANGIALGEFVGLRMLANRTNDGHPPNNCNNWPSPATAACPNSVPNSTFWYKYQYDLPYFPGQPNSPGYPQVRPFAIPAYDSALFTVPAQPAPGTPQHLSDFAETYAFGTSNASLSARTAETDAIARFHDGNFGSQVGWAMDYVSSSGIDVDGVDLLRVLALAAISSHDAHATHWLYKYTHYNGRPIVAYRTVTPDSPAHAYVDPSWTPVLTTSQTPEHPSGHSARSGGACFAFIKAFGDVPPNGNFRTISYSQPQLGSRTYTSIMQFYQEVHNSRVYGGVHWRSALIAGQNLAEQVTNYAFGKILRRN</sequence>
<feature type="signal peptide" evidence="1">
    <location>
        <begin position="1"/>
        <end position="24"/>
    </location>
</feature>
<organism evidence="2 3">
    <name type="scientific">Acanthamoeba castellanii (strain ATCC 30010 / Neff)</name>
    <dbReference type="NCBI Taxonomy" id="1257118"/>
    <lineage>
        <taxon>Eukaryota</taxon>
        <taxon>Amoebozoa</taxon>
        <taxon>Discosea</taxon>
        <taxon>Longamoebia</taxon>
        <taxon>Centramoebida</taxon>
        <taxon>Acanthamoebidae</taxon>
        <taxon>Acanthamoeba</taxon>
    </lineage>
</organism>
<dbReference type="KEGG" id="acan:ACA1_261490"/>
<dbReference type="EMBL" id="KB008148">
    <property type="protein sequence ID" value="ELR11729.1"/>
    <property type="molecule type" value="Genomic_DNA"/>
</dbReference>
<dbReference type="Proteomes" id="UP000011083">
    <property type="component" value="Unassembled WGS sequence"/>
</dbReference>
<accession>L8GFU3</accession>
<dbReference type="Gene3D" id="1.10.606.20">
    <property type="match status" value="1"/>
</dbReference>
<proteinExistence type="predicted"/>
<keyword evidence="1" id="KW-0732">Signal</keyword>
<dbReference type="RefSeq" id="XP_004333742.1">
    <property type="nucleotide sequence ID" value="XM_004333694.1"/>
</dbReference>
<dbReference type="PANTHER" id="PTHR34599:SF1">
    <property type="entry name" value="PHOSPHATIDIC ACID PHOSPHATASE TYPE 2_HALOPEROXIDASE DOMAIN-CONTAINING PROTEIN"/>
    <property type="match status" value="1"/>
</dbReference>
<gene>
    <name evidence="2" type="ORF">ACA1_261490</name>
</gene>
<dbReference type="InterPro" id="IPR052559">
    <property type="entry name" value="V-haloperoxidase"/>
</dbReference>
<evidence type="ECO:0000313" key="2">
    <source>
        <dbReference type="EMBL" id="ELR11729.1"/>
    </source>
</evidence>
<protein>
    <submittedName>
        <fullName evidence="2">Uncharacterized protein</fullName>
    </submittedName>
</protein>
<evidence type="ECO:0000313" key="3">
    <source>
        <dbReference type="Proteomes" id="UP000011083"/>
    </source>
</evidence>
<evidence type="ECO:0000256" key="1">
    <source>
        <dbReference type="SAM" id="SignalP"/>
    </source>
</evidence>
<name>L8GFU3_ACACF</name>
<keyword evidence="3" id="KW-1185">Reference proteome</keyword>
<dbReference type="AlphaFoldDB" id="L8GFU3"/>
<feature type="chain" id="PRO_5003990298" evidence="1">
    <location>
        <begin position="25"/>
        <end position="460"/>
    </location>
</feature>
<reference evidence="2 3" key="1">
    <citation type="journal article" date="2013" name="Genome Biol.">
        <title>Genome of Acanthamoeba castellanii highlights extensive lateral gene transfer and early evolution of tyrosine kinase signaling.</title>
        <authorList>
            <person name="Clarke M."/>
            <person name="Lohan A.J."/>
            <person name="Liu B."/>
            <person name="Lagkouvardos I."/>
            <person name="Roy S."/>
            <person name="Zafar N."/>
            <person name="Bertelli C."/>
            <person name="Schilde C."/>
            <person name="Kianianmomeni A."/>
            <person name="Burglin T.R."/>
            <person name="Frech C."/>
            <person name="Turcotte B."/>
            <person name="Kopec K.O."/>
            <person name="Synnott J.M."/>
            <person name="Choo C."/>
            <person name="Paponov I."/>
            <person name="Finkler A."/>
            <person name="Soon Heng Tan C."/>
            <person name="Hutchins A.P."/>
            <person name="Weinmeier T."/>
            <person name="Rattei T."/>
            <person name="Chu J.S."/>
            <person name="Gimenez G."/>
            <person name="Irimia M."/>
            <person name="Rigden D.J."/>
            <person name="Fitzpatrick D.A."/>
            <person name="Lorenzo-Morales J."/>
            <person name="Bateman A."/>
            <person name="Chiu C.H."/>
            <person name="Tang P."/>
            <person name="Hegemann P."/>
            <person name="Fromm H."/>
            <person name="Raoult D."/>
            <person name="Greub G."/>
            <person name="Miranda-Saavedra D."/>
            <person name="Chen N."/>
            <person name="Nash P."/>
            <person name="Ginger M.L."/>
            <person name="Horn M."/>
            <person name="Schaap P."/>
            <person name="Caler L."/>
            <person name="Loftus B."/>
        </authorList>
    </citation>
    <scope>NUCLEOTIDE SEQUENCE [LARGE SCALE GENOMIC DNA]</scope>
    <source>
        <strain evidence="2 3">Neff</strain>
    </source>
</reference>
<dbReference type="PANTHER" id="PTHR34599">
    <property type="entry name" value="PEROXIDASE-RELATED"/>
    <property type="match status" value="1"/>
</dbReference>
<dbReference type="OrthoDB" id="1876163at2759"/>
<dbReference type="InterPro" id="IPR036938">
    <property type="entry name" value="PAP2/HPO_sf"/>
</dbReference>
<dbReference type="SUPFAM" id="SSF48317">
    <property type="entry name" value="Acid phosphatase/Vanadium-dependent haloperoxidase"/>
    <property type="match status" value="1"/>
</dbReference>